<dbReference type="EMBL" id="GL629782">
    <property type="protein sequence ID" value="EFX02099.1"/>
    <property type="molecule type" value="Genomic_DNA"/>
</dbReference>
<dbReference type="InParanoid" id="F0XJ35"/>
<feature type="transmembrane region" description="Helical" evidence="1">
    <location>
        <begin position="33"/>
        <end position="50"/>
    </location>
</feature>
<evidence type="ECO:0000256" key="2">
    <source>
        <dbReference type="SAM" id="SignalP"/>
    </source>
</evidence>
<keyword evidence="1" id="KW-0812">Transmembrane</keyword>
<proteinExistence type="predicted"/>
<dbReference type="GeneID" id="25975105"/>
<keyword evidence="1" id="KW-0472">Membrane</keyword>
<name>F0XJ35_GROCL</name>
<organism evidence="4">
    <name type="scientific">Grosmannia clavigera (strain kw1407 / UAMH 11150)</name>
    <name type="common">Blue stain fungus</name>
    <name type="synonym">Graphiocladiella clavigera</name>
    <dbReference type="NCBI Taxonomy" id="655863"/>
    <lineage>
        <taxon>Eukaryota</taxon>
        <taxon>Fungi</taxon>
        <taxon>Dikarya</taxon>
        <taxon>Ascomycota</taxon>
        <taxon>Pezizomycotina</taxon>
        <taxon>Sordariomycetes</taxon>
        <taxon>Sordariomycetidae</taxon>
        <taxon>Ophiostomatales</taxon>
        <taxon>Ophiostomataceae</taxon>
        <taxon>Leptographium</taxon>
    </lineage>
</organism>
<evidence type="ECO:0000256" key="1">
    <source>
        <dbReference type="SAM" id="Phobius"/>
    </source>
</evidence>
<keyword evidence="1" id="KW-1133">Transmembrane helix</keyword>
<dbReference type="AlphaFoldDB" id="F0XJ35"/>
<accession>F0XJ35</accession>
<keyword evidence="4" id="KW-1185">Reference proteome</keyword>
<feature type="chain" id="PRO_5003263969" evidence="2">
    <location>
        <begin position="24"/>
        <end position="98"/>
    </location>
</feature>
<dbReference type="Proteomes" id="UP000007796">
    <property type="component" value="Unassembled WGS sequence"/>
</dbReference>
<evidence type="ECO:0000313" key="3">
    <source>
        <dbReference type="EMBL" id="EFX02099.1"/>
    </source>
</evidence>
<gene>
    <name evidence="3" type="ORF">CMQ_2148</name>
</gene>
<feature type="signal peptide" evidence="2">
    <location>
        <begin position="1"/>
        <end position="23"/>
    </location>
</feature>
<keyword evidence="2" id="KW-0732">Signal</keyword>
<evidence type="ECO:0000313" key="4">
    <source>
        <dbReference type="Proteomes" id="UP000007796"/>
    </source>
</evidence>
<reference evidence="3 4" key="1">
    <citation type="journal article" date="2011" name="Proc. Natl. Acad. Sci. U.S.A.">
        <title>Genome and transcriptome analyses of the mountain pine beetle-fungal symbiont Grosmannia clavigera, a lodgepole pine pathogen.</title>
        <authorList>
            <person name="DiGuistini S."/>
            <person name="Wang Y."/>
            <person name="Liao N.Y."/>
            <person name="Taylor G."/>
            <person name="Tanguay P."/>
            <person name="Feau N."/>
            <person name="Henrissat B."/>
            <person name="Chan S.K."/>
            <person name="Hesse-Orce U."/>
            <person name="Alamouti S.M."/>
            <person name="Tsui C.K.M."/>
            <person name="Docking R.T."/>
            <person name="Levasseur A."/>
            <person name="Haridas S."/>
            <person name="Robertson G."/>
            <person name="Birol I."/>
            <person name="Holt R.A."/>
            <person name="Marra M.A."/>
            <person name="Hamelin R.C."/>
            <person name="Hirst M."/>
            <person name="Jones S.J.M."/>
            <person name="Bohlmann J."/>
            <person name="Breuil C."/>
        </authorList>
    </citation>
    <scope>NUCLEOTIDE SEQUENCE [LARGE SCALE GENOMIC DNA]</scope>
    <source>
        <strain evidence="4">kw1407 / UAMH 11150</strain>
    </source>
</reference>
<dbReference type="RefSeq" id="XP_014171581.1">
    <property type="nucleotide sequence ID" value="XM_014316106.1"/>
</dbReference>
<sequence>MLGHCYVALLGCGLVLLVPHTLTSSPVSTLLSISGTVLLVAGLLWGGYPYSWGQVHMLAPLLLSLGLLAVFVAWEAWDIAPIAPTTSSPPLPSSPSPA</sequence>
<feature type="transmembrane region" description="Helical" evidence="1">
    <location>
        <begin position="57"/>
        <end position="77"/>
    </location>
</feature>
<protein>
    <submittedName>
        <fullName evidence="3">Uncharacterized protein</fullName>
    </submittedName>
</protein>
<dbReference type="HOGENOM" id="CLU_2333812_0_0_1"/>